<evidence type="ECO:0000256" key="6">
    <source>
        <dbReference type="SAM" id="MobiDB-lite"/>
    </source>
</evidence>
<evidence type="ECO:0000256" key="2">
    <source>
        <dbReference type="ARBA" id="ARBA00022574"/>
    </source>
</evidence>
<dbReference type="WBParaSite" id="scf7180000422737.g9500">
    <property type="protein sequence ID" value="scf7180000422737.g9500"/>
    <property type="gene ID" value="scf7180000422737.g9500"/>
</dbReference>
<feature type="compositionally biased region" description="Polar residues" evidence="6">
    <location>
        <begin position="463"/>
        <end position="477"/>
    </location>
</feature>
<dbReference type="PANTHER" id="PTHR44040:SF1">
    <property type="entry name" value="RETINOBLASTOMA-BINDING PROTEIN 5"/>
    <property type="match status" value="1"/>
</dbReference>
<dbReference type="AlphaFoldDB" id="A0A915P549"/>
<protein>
    <submittedName>
        <fullName evidence="8">Uncharacterized protein</fullName>
    </submittedName>
</protein>
<feature type="region of interest" description="Disordered" evidence="6">
    <location>
        <begin position="457"/>
        <end position="484"/>
    </location>
</feature>
<dbReference type="SUPFAM" id="SSF50978">
    <property type="entry name" value="WD40 repeat-like"/>
    <property type="match status" value="1"/>
</dbReference>
<sequence>MNGFDLFQKHFSNSYPEERDCTLDSNGAAATVCKFNRLGTLIAVGSTDGRIFIYEFVTKGVVKAWNGHVKPIISLSWSRNGKRLLSSSVDGSVSVWDVLNTTQPLHRLSFGVGSTTQYALFNPRNENQILVYLILLNSSVCSSPVVRNLLTGQETRLAPIGSKSEAADEPISTAIFDRRGNFIITGSTKALKIMYAHFLQIYFKGQIIVYDSTTLKPIIHCRQQGNQQQIKSFSFSRRNDYIITNSQDRVIRCYQLQDLLNIKQGSTLQPIQRFQDIVNKTLWKCICTSGDGDYICGGSSKSHSLNIWERSTGALVKILHGHKGELLSDVQWHPNKPVIISVSAGTGSVTVWTQAHVENWSAFAPDFTELEENLKYVEKEGEFDTFDEDASDNGMENEKKEEEEMEILDVTTIEAPDYLQSSDEEELEDFSTDLENGKSLWFVPVVPEIDLVEEETIIKSESRPNSATKTRNPGKSQAKSKRSK</sequence>
<evidence type="ECO:0000256" key="3">
    <source>
        <dbReference type="ARBA" id="ARBA00022737"/>
    </source>
</evidence>
<keyword evidence="2 5" id="KW-0853">WD repeat</keyword>
<dbReference type="PROSITE" id="PS00678">
    <property type="entry name" value="WD_REPEATS_1"/>
    <property type="match status" value="1"/>
</dbReference>
<evidence type="ECO:0000313" key="7">
    <source>
        <dbReference type="Proteomes" id="UP000887560"/>
    </source>
</evidence>
<evidence type="ECO:0000256" key="5">
    <source>
        <dbReference type="PROSITE-ProRule" id="PRU00221"/>
    </source>
</evidence>
<dbReference type="Gene3D" id="2.130.10.10">
    <property type="entry name" value="YVTN repeat-like/Quinoprotein amine dehydrogenase"/>
    <property type="match status" value="1"/>
</dbReference>
<reference evidence="8" key="1">
    <citation type="submission" date="2022-11" db="UniProtKB">
        <authorList>
            <consortium name="WormBaseParasite"/>
        </authorList>
    </citation>
    <scope>IDENTIFICATION</scope>
</reference>
<organism evidence="7 8">
    <name type="scientific">Meloidogyne floridensis</name>
    <dbReference type="NCBI Taxonomy" id="298350"/>
    <lineage>
        <taxon>Eukaryota</taxon>
        <taxon>Metazoa</taxon>
        <taxon>Ecdysozoa</taxon>
        <taxon>Nematoda</taxon>
        <taxon>Chromadorea</taxon>
        <taxon>Rhabditida</taxon>
        <taxon>Tylenchina</taxon>
        <taxon>Tylenchomorpha</taxon>
        <taxon>Tylenchoidea</taxon>
        <taxon>Meloidogynidae</taxon>
        <taxon>Meloidogyninae</taxon>
        <taxon>Meloidogyne</taxon>
    </lineage>
</organism>
<accession>A0A915P549</accession>
<dbReference type="InterPro" id="IPR036322">
    <property type="entry name" value="WD40_repeat_dom_sf"/>
</dbReference>
<dbReference type="PROSITE" id="PS50082">
    <property type="entry name" value="WD_REPEATS_2"/>
    <property type="match status" value="1"/>
</dbReference>
<feature type="repeat" description="WD" evidence="5">
    <location>
        <begin position="65"/>
        <end position="98"/>
    </location>
</feature>
<dbReference type="Proteomes" id="UP000887560">
    <property type="component" value="Unplaced"/>
</dbReference>
<evidence type="ECO:0000256" key="1">
    <source>
        <dbReference type="ARBA" id="ARBA00004123"/>
    </source>
</evidence>
<dbReference type="InterPro" id="IPR001680">
    <property type="entry name" value="WD40_rpt"/>
</dbReference>
<dbReference type="SMART" id="SM00320">
    <property type="entry name" value="WD40"/>
    <property type="match status" value="5"/>
</dbReference>
<name>A0A915P549_9BILA</name>
<dbReference type="PROSITE" id="PS50294">
    <property type="entry name" value="WD_REPEATS_REGION"/>
    <property type="match status" value="1"/>
</dbReference>
<proteinExistence type="predicted"/>
<evidence type="ECO:0000313" key="8">
    <source>
        <dbReference type="WBParaSite" id="scf7180000422737.g9500"/>
    </source>
</evidence>
<dbReference type="InterPro" id="IPR019775">
    <property type="entry name" value="WD40_repeat_CS"/>
</dbReference>
<dbReference type="GO" id="GO:0048188">
    <property type="term" value="C:Set1C/COMPASS complex"/>
    <property type="evidence" value="ECO:0007669"/>
    <property type="project" value="InterPro"/>
</dbReference>
<keyword evidence="4" id="KW-0539">Nucleus</keyword>
<dbReference type="InterPro" id="IPR015943">
    <property type="entry name" value="WD40/YVTN_repeat-like_dom_sf"/>
</dbReference>
<feature type="region of interest" description="Disordered" evidence="6">
    <location>
        <begin position="383"/>
        <end position="403"/>
    </location>
</feature>
<dbReference type="Pfam" id="PF00400">
    <property type="entry name" value="WD40"/>
    <property type="match status" value="2"/>
</dbReference>
<comment type="subcellular location">
    <subcellularLocation>
        <location evidence="1">Nucleus</location>
    </subcellularLocation>
</comment>
<keyword evidence="3" id="KW-0677">Repeat</keyword>
<dbReference type="InterPro" id="IPR037850">
    <property type="entry name" value="RBBP5/Swd1"/>
</dbReference>
<keyword evidence="7" id="KW-1185">Reference proteome</keyword>
<dbReference type="PANTHER" id="PTHR44040">
    <property type="entry name" value="RETINOBLASTOMA-BINDING PROTEIN 5"/>
    <property type="match status" value="1"/>
</dbReference>
<evidence type="ECO:0000256" key="4">
    <source>
        <dbReference type="ARBA" id="ARBA00023242"/>
    </source>
</evidence>